<keyword evidence="1 2" id="KW-0663">Pyridoxal phosphate</keyword>
<comment type="caution">
    <text evidence="6">The sequence shown here is derived from an EMBL/GenBank/DDBJ whole genome shotgun (WGS) entry which is preliminary data.</text>
</comment>
<dbReference type="PIRSF" id="PIRSF004848">
    <property type="entry name" value="YBL036c_PLPDEIII"/>
    <property type="match status" value="1"/>
</dbReference>
<evidence type="ECO:0000313" key="6">
    <source>
        <dbReference type="EMBL" id="KKB13791.1"/>
    </source>
</evidence>
<proteinExistence type="inferred from homology"/>
<reference evidence="6 7" key="1">
    <citation type="submission" date="2015-03" db="EMBL/GenBank/DDBJ databases">
        <authorList>
            <person name="Hassan Y.I."/>
            <person name="Lepp D."/>
            <person name="Li X.-Z."/>
            <person name="Zhou T."/>
        </authorList>
    </citation>
    <scope>NUCLEOTIDE SEQUENCE [LARGE SCALE GENOMIC DNA]</scope>
    <source>
        <strain evidence="6 7">BD-c194</strain>
    </source>
</reference>
<dbReference type="AlphaFoldDB" id="A0A0F5FY26"/>
<evidence type="ECO:0000256" key="3">
    <source>
        <dbReference type="PIRSR" id="PIRSR004848-1"/>
    </source>
</evidence>
<dbReference type="STRING" id="443610.VE25_00135"/>
<evidence type="ECO:0000256" key="1">
    <source>
        <dbReference type="ARBA" id="ARBA00022898"/>
    </source>
</evidence>
<evidence type="ECO:0000256" key="2">
    <source>
        <dbReference type="HAMAP-Rule" id="MF_02087"/>
    </source>
</evidence>
<feature type="domain" description="Alanine racemase N-terminal" evidence="5">
    <location>
        <begin position="6"/>
        <end position="208"/>
    </location>
</feature>
<dbReference type="CDD" id="cd00635">
    <property type="entry name" value="PLPDE_III_YBL036c_like"/>
    <property type="match status" value="1"/>
</dbReference>
<protein>
    <recommendedName>
        <fullName evidence="2">Pyridoxal phosphate homeostasis protein</fullName>
        <shortName evidence="2">PLP homeostasis protein</shortName>
    </recommendedName>
</protein>
<organism evidence="6 7">
    <name type="scientific">Devosia geojensis</name>
    <dbReference type="NCBI Taxonomy" id="443610"/>
    <lineage>
        <taxon>Bacteria</taxon>
        <taxon>Pseudomonadati</taxon>
        <taxon>Pseudomonadota</taxon>
        <taxon>Alphaproteobacteria</taxon>
        <taxon>Hyphomicrobiales</taxon>
        <taxon>Devosiaceae</taxon>
        <taxon>Devosia</taxon>
    </lineage>
</organism>
<dbReference type="GO" id="GO:0030170">
    <property type="term" value="F:pyridoxal phosphate binding"/>
    <property type="evidence" value="ECO:0007669"/>
    <property type="project" value="UniProtKB-UniRule"/>
</dbReference>
<comment type="function">
    <text evidence="2">Pyridoxal 5'-phosphate (PLP)-binding protein, which is involved in PLP homeostasis.</text>
</comment>
<dbReference type="Pfam" id="PF01168">
    <property type="entry name" value="Ala_racemase_N"/>
    <property type="match status" value="1"/>
</dbReference>
<keyword evidence="7" id="KW-1185">Reference proteome</keyword>
<dbReference type="NCBIfam" id="TIGR00044">
    <property type="entry name" value="YggS family pyridoxal phosphate-dependent enzyme"/>
    <property type="match status" value="1"/>
</dbReference>
<dbReference type="PANTHER" id="PTHR10146:SF14">
    <property type="entry name" value="PYRIDOXAL PHOSPHATE HOMEOSTASIS PROTEIN"/>
    <property type="match status" value="1"/>
</dbReference>
<dbReference type="Gene3D" id="3.20.20.10">
    <property type="entry name" value="Alanine racemase"/>
    <property type="match status" value="1"/>
</dbReference>
<dbReference type="InterPro" id="IPR011078">
    <property type="entry name" value="PyrdxlP_homeostasis"/>
</dbReference>
<dbReference type="PANTHER" id="PTHR10146">
    <property type="entry name" value="PROLINE SYNTHETASE CO-TRANSCRIBED BACTERIAL HOMOLOG PROTEIN"/>
    <property type="match status" value="1"/>
</dbReference>
<dbReference type="InterPro" id="IPR001608">
    <property type="entry name" value="Ala_racemase_N"/>
</dbReference>
<name>A0A0F5FY26_9HYPH</name>
<dbReference type="InterPro" id="IPR029066">
    <property type="entry name" value="PLP-binding_barrel"/>
</dbReference>
<comment type="similarity">
    <text evidence="2 4">Belongs to the pyridoxal phosphate-binding protein YggS/PROSC family.</text>
</comment>
<dbReference type="PATRIC" id="fig|443610.3.peg.14"/>
<dbReference type="SUPFAM" id="SSF51419">
    <property type="entry name" value="PLP-binding barrel"/>
    <property type="match status" value="1"/>
</dbReference>
<dbReference type="FunFam" id="3.20.20.10:FF:000018">
    <property type="entry name" value="Pyridoxal phosphate homeostasis protein"/>
    <property type="match status" value="1"/>
</dbReference>
<dbReference type="Proteomes" id="UP000033632">
    <property type="component" value="Unassembled WGS sequence"/>
</dbReference>
<comment type="cofactor">
    <cofactor evidence="3">
        <name>pyridoxal 5'-phosphate</name>
        <dbReference type="ChEBI" id="CHEBI:597326"/>
    </cofactor>
</comment>
<sequence length="211" mass="22359">MIARAQKRFGPPPVSVTLVAVSKTFPAEAIAPFLAAGHRVFGENRVQEAKAKWPALRASYDGIELHLIGPLQTNKAREAVALFDVIETVDRDKLAGVLKAEMERAGRNLPCFVQVNIGGEPQKAGVDPAEAASFVTRCRQVHGLDIVGLMCIPPDGEPPGPYFAHLAALGRQAGVENLSMGMSGDFETAIAMGATHVRVGSALFGRRPPAG</sequence>
<feature type="modified residue" description="N6-(pyridoxal phosphate)lysine" evidence="2 3">
    <location>
        <position position="23"/>
    </location>
</feature>
<dbReference type="HAMAP" id="MF_02087">
    <property type="entry name" value="PLP_homeostasis"/>
    <property type="match status" value="1"/>
</dbReference>
<evidence type="ECO:0000259" key="5">
    <source>
        <dbReference type="Pfam" id="PF01168"/>
    </source>
</evidence>
<gene>
    <name evidence="6" type="ORF">VE25_00135</name>
</gene>
<evidence type="ECO:0000256" key="4">
    <source>
        <dbReference type="RuleBase" id="RU004514"/>
    </source>
</evidence>
<evidence type="ECO:0000313" key="7">
    <source>
        <dbReference type="Proteomes" id="UP000033632"/>
    </source>
</evidence>
<dbReference type="EMBL" id="JZEX01000009">
    <property type="protein sequence ID" value="KKB13791.1"/>
    <property type="molecule type" value="Genomic_DNA"/>
</dbReference>
<accession>A0A0F5FY26</accession>